<evidence type="ECO:0000256" key="1">
    <source>
        <dbReference type="SAM" id="MobiDB-lite"/>
    </source>
</evidence>
<reference evidence="2" key="2">
    <citation type="journal article" date="2024" name="Plant">
        <title>Genomic evolution and insights into agronomic trait innovations of Sesamum species.</title>
        <authorList>
            <person name="Miao H."/>
            <person name="Wang L."/>
            <person name="Qu L."/>
            <person name="Liu H."/>
            <person name="Sun Y."/>
            <person name="Le M."/>
            <person name="Wang Q."/>
            <person name="Wei S."/>
            <person name="Zheng Y."/>
            <person name="Lin W."/>
            <person name="Duan Y."/>
            <person name="Cao H."/>
            <person name="Xiong S."/>
            <person name="Wang X."/>
            <person name="Wei L."/>
            <person name="Li C."/>
            <person name="Ma Q."/>
            <person name="Ju M."/>
            <person name="Zhao R."/>
            <person name="Li G."/>
            <person name="Mu C."/>
            <person name="Tian Q."/>
            <person name="Mei H."/>
            <person name="Zhang T."/>
            <person name="Gao T."/>
            <person name="Zhang H."/>
        </authorList>
    </citation>
    <scope>NUCLEOTIDE SEQUENCE</scope>
    <source>
        <strain evidence="2">G01</strain>
    </source>
</reference>
<protein>
    <submittedName>
        <fullName evidence="2">Uncharacterized protein</fullName>
    </submittedName>
</protein>
<dbReference type="AlphaFoldDB" id="A0AAW2LEH1"/>
<name>A0AAW2LEH1_9LAMI</name>
<comment type="caution">
    <text evidence="2">The sequence shown here is derived from an EMBL/GenBank/DDBJ whole genome shotgun (WGS) entry which is preliminary data.</text>
</comment>
<proteinExistence type="predicted"/>
<dbReference type="EMBL" id="JACGWK010000014">
    <property type="protein sequence ID" value="KAL0317358.1"/>
    <property type="molecule type" value="Genomic_DNA"/>
</dbReference>
<sequence length="167" mass="18786">MMLSPVEKLKDLQADFKKEETLKESFHELINILVKYEATIKKFALSVLVGEALTSKAKGKVVRCEKRKKGETFPTACDAWQHADCVGYLARRRPSKPGQVAGGENCRQEHSVGHPRKYKNRNNDTKIVEMDGEYICQTCSALIQVTESPIASGATPILLQWHSEILR</sequence>
<feature type="region of interest" description="Disordered" evidence="1">
    <location>
        <begin position="96"/>
        <end position="116"/>
    </location>
</feature>
<organism evidence="2">
    <name type="scientific">Sesamum angustifolium</name>
    <dbReference type="NCBI Taxonomy" id="2727405"/>
    <lineage>
        <taxon>Eukaryota</taxon>
        <taxon>Viridiplantae</taxon>
        <taxon>Streptophyta</taxon>
        <taxon>Embryophyta</taxon>
        <taxon>Tracheophyta</taxon>
        <taxon>Spermatophyta</taxon>
        <taxon>Magnoliopsida</taxon>
        <taxon>eudicotyledons</taxon>
        <taxon>Gunneridae</taxon>
        <taxon>Pentapetalae</taxon>
        <taxon>asterids</taxon>
        <taxon>lamiids</taxon>
        <taxon>Lamiales</taxon>
        <taxon>Pedaliaceae</taxon>
        <taxon>Sesamum</taxon>
    </lineage>
</organism>
<evidence type="ECO:0000313" key="2">
    <source>
        <dbReference type="EMBL" id="KAL0317358.1"/>
    </source>
</evidence>
<reference evidence="2" key="1">
    <citation type="submission" date="2020-06" db="EMBL/GenBank/DDBJ databases">
        <authorList>
            <person name="Li T."/>
            <person name="Hu X."/>
            <person name="Zhang T."/>
            <person name="Song X."/>
            <person name="Zhang H."/>
            <person name="Dai N."/>
            <person name="Sheng W."/>
            <person name="Hou X."/>
            <person name="Wei L."/>
        </authorList>
    </citation>
    <scope>NUCLEOTIDE SEQUENCE</scope>
    <source>
        <strain evidence="2">G01</strain>
        <tissue evidence="2">Leaf</tissue>
    </source>
</reference>
<gene>
    <name evidence="2" type="ORF">Sangu_2150100</name>
</gene>
<accession>A0AAW2LEH1</accession>